<feature type="transmembrane region" description="Helical" evidence="1">
    <location>
        <begin position="41"/>
        <end position="59"/>
    </location>
</feature>
<dbReference type="AlphaFoldDB" id="A0A7V8FVH4"/>
<dbReference type="Proteomes" id="UP000462435">
    <property type="component" value="Unassembled WGS sequence"/>
</dbReference>
<feature type="transmembrane region" description="Helical" evidence="1">
    <location>
        <begin position="86"/>
        <end position="107"/>
    </location>
</feature>
<accession>A0A7V8FVH4</accession>
<comment type="caution">
    <text evidence="2">The sequence shown here is derived from an EMBL/GenBank/DDBJ whole genome shotgun (WGS) entry which is preliminary data.</text>
</comment>
<keyword evidence="1" id="KW-0812">Transmembrane</keyword>
<protein>
    <submittedName>
        <fullName evidence="2">Uncharacterized protein</fullName>
    </submittedName>
</protein>
<evidence type="ECO:0000313" key="2">
    <source>
        <dbReference type="EMBL" id="KAF1042022.1"/>
    </source>
</evidence>
<evidence type="ECO:0000256" key="1">
    <source>
        <dbReference type="SAM" id="Phobius"/>
    </source>
</evidence>
<evidence type="ECO:0000313" key="3">
    <source>
        <dbReference type="Proteomes" id="UP000462435"/>
    </source>
</evidence>
<gene>
    <name evidence="2" type="ORF">GAK35_02951</name>
</gene>
<organism evidence="2 3">
    <name type="scientific">Herbaspirillum frisingense</name>
    <dbReference type="NCBI Taxonomy" id="92645"/>
    <lineage>
        <taxon>Bacteria</taxon>
        <taxon>Pseudomonadati</taxon>
        <taxon>Pseudomonadota</taxon>
        <taxon>Betaproteobacteria</taxon>
        <taxon>Burkholderiales</taxon>
        <taxon>Oxalobacteraceae</taxon>
        <taxon>Herbaspirillum</taxon>
    </lineage>
</organism>
<proteinExistence type="predicted"/>
<dbReference type="EMBL" id="WNDX01000097">
    <property type="protein sequence ID" value="KAF1042022.1"/>
    <property type="molecule type" value="Genomic_DNA"/>
</dbReference>
<name>A0A7V8FVH4_9BURK</name>
<reference evidence="3" key="1">
    <citation type="journal article" date="2020" name="MBio">
        <title>Horizontal gene transfer to a defensive symbiont with a reduced genome amongst a multipartite beetle microbiome.</title>
        <authorList>
            <person name="Waterworth S.C."/>
            <person name="Florez L.V."/>
            <person name="Rees E.R."/>
            <person name="Hertweck C."/>
            <person name="Kaltenpoth M."/>
            <person name="Kwan J.C."/>
        </authorList>
    </citation>
    <scope>NUCLEOTIDE SEQUENCE [LARGE SCALE GENOMIC DNA]</scope>
</reference>
<sequence>MIIIWQGMGFLALVIPLLISLAAQLASDSLFEQGFYSGHPLFIGAALLASAAVVWWVGAKLNGKPGQILVDPKTGEQFEFKKKHTLFWIPMQWFSAAIAALALAVVFK</sequence>
<keyword evidence="1" id="KW-1133">Transmembrane helix</keyword>
<keyword evidence="1" id="KW-0472">Membrane</keyword>